<dbReference type="AlphaFoldDB" id="A0A1T4VJQ0"/>
<dbReference type="RefSeq" id="WP_078683791.1">
    <property type="nucleotide sequence ID" value="NZ_FUYA01000001.1"/>
</dbReference>
<proteinExistence type="predicted"/>
<protein>
    <submittedName>
        <fullName evidence="1">Uncharacterized protein</fullName>
    </submittedName>
</protein>
<evidence type="ECO:0000313" key="1">
    <source>
        <dbReference type="EMBL" id="SKA65179.1"/>
    </source>
</evidence>
<dbReference type="Proteomes" id="UP000189733">
    <property type="component" value="Unassembled WGS sequence"/>
</dbReference>
<reference evidence="1 2" key="1">
    <citation type="submission" date="2017-02" db="EMBL/GenBank/DDBJ databases">
        <authorList>
            <person name="Peterson S.W."/>
        </authorList>
    </citation>
    <scope>NUCLEOTIDE SEQUENCE [LARGE SCALE GENOMIC DNA]</scope>
    <source>
        <strain evidence="1 2">DSM 18034</strain>
    </source>
</reference>
<name>A0A1T4VJQ0_9BACT</name>
<gene>
    <name evidence="1" type="ORF">SAMN02745702_00489</name>
</gene>
<accession>A0A1T4VJQ0</accession>
<dbReference type="STRING" id="1121442.SAMN02745702_00489"/>
<dbReference type="EMBL" id="FUYA01000001">
    <property type="protein sequence ID" value="SKA65179.1"/>
    <property type="molecule type" value="Genomic_DNA"/>
</dbReference>
<keyword evidence="2" id="KW-1185">Reference proteome</keyword>
<sequence>MLIDYTETLERLQRGLGKAYEKNPSVLNIPGKSIAVKVDPNYYLAIMPSFQNRIAEWAGVFPEKASKSLVHTGNIACPSSSSPFSLQLGVQWGEPLTVRTLLCAFVSADFIDQALKIYAKRPAPLPVADIYLLEAQQSELKNFFGNKTFLDKTAFKPQI</sequence>
<organism evidence="1 2">
    <name type="scientific">Desulfobaculum bizertense DSM 18034</name>
    <dbReference type="NCBI Taxonomy" id="1121442"/>
    <lineage>
        <taxon>Bacteria</taxon>
        <taxon>Pseudomonadati</taxon>
        <taxon>Thermodesulfobacteriota</taxon>
        <taxon>Desulfovibrionia</taxon>
        <taxon>Desulfovibrionales</taxon>
        <taxon>Desulfovibrionaceae</taxon>
        <taxon>Desulfobaculum</taxon>
    </lineage>
</organism>
<dbReference type="OrthoDB" id="5459073at2"/>
<evidence type="ECO:0000313" key="2">
    <source>
        <dbReference type="Proteomes" id="UP000189733"/>
    </source>
</evidence>